<sequence length="394" mass="44502">MNESCHKSISLGDIFKVSSGGTPSRKKSEYFNGDIPWVKTGDLKGVYANQPTEFITQLGLDNSSAKLFPPSTVLLAMYGATIGACSILSFEAATNQACAAILPNENYNEKYLYYYFCYIKPSLVRLGVGGAQPNISAGLIKKLKIPNLVLEEQKKIAEILDAADSLRQKDKQLVEHYDRLSQSLFLDMFGVPNNNIYDFEIGTIRDLVNTVNYGTSAKAQMEGEYTYLRMNNITYQGYMNFESLKFIDLSEKDQDKYLVKKGDILFNRTNSKELVGKTGLFDKDISMAIAGYLIRVRANEKANPYYLWRFMNSNYCKKVLAHMCKSIVGMANINAQELQNIKVLIPPIELQNQFEKTIKEIENQKTLAQQALLKSEDLFNSLLQKAFKGELTNR</sequence>
<evidence type="ECO:0000256" key="1">
    <source>
        <dbReference type="ARBA" id="ARBA00010923"/>
    </source>
</evidence>
<protein>
    <recommendedName>
        <fullName evidence="5">Type I restriction modification DNA specificity domain-containing protein</fullName>
    </recommendedName>
</protein>
<keyword evidence="7" id="KW-1185">Reference proteome</keyword>
<feature type="domain" description="Type I restriction modification DNA specificity" evidence="5">
    <location>
        <begin position="198"/>
        <end position="369"/>
    </location>
</feature>
<gene>
    <name evidence="6" type="ORF">CIK00_19415</name>
</gene>
<proteinExistence type="inferred from homology"/>
<dbReference type="RefSeq" id="WP_101770226.1">
    <property type="nucleotide sequence ID" value="NZ_BPPU01000006.1"/>
</dbReference>
<dbReference type="InterPro" id="IPR000055">
    <property type="entry name" value="Restrct_endonuc_typeI_TRD"/>
</dbReference>
<accession>A0A2N4UMP1</accession>
<dbReference type="SUPFAM" id="SSF116734">
    <property type="entry name" value="DNA methylase specificity domain"/>
    <property type="match status" value="2"/>
</dbReference>
<evidence type="ECO:0000256" key="4">
    <source>
        <dbReference type="SAM" id="Coils"/>
    </source>
</evidence>
<comment type="caution">
    <text evidence="6">The sequence shown here is derived from an EMBL/GenBank/DDBJ whole genome shotgun (WGS) entry which is preliminary data.</text>
</comment>
<feature type="coiled-coil region" evidence="4">
    <location>
        <begin position="351"/>
        <end position="378"/>
    </location>
</feature>
<dbReference type="CDD" id="cd17524">
    <property type="entry name" value="RMtype1_S_EcoUTORF5051P-TRD2-CR2_like"/>
    <property type="match status" value="1"/>
</dbReference>
<dbReference type="AlphaFoldDB" id="A0A2N4UMP1"/>
<evidence type="ECO:0000256" key="3">
    <source>
        <dbReference type="ARBA" id="ARBA00023125"/>
    </source>
</evidence>
<comment type="similarity">
    <text evidence="1">Belongs to the type-I restriction system S methylase family.</text>
</comment>
<dbReference type="PANTHER" id="PTHR30408">
    <property type="entry name" value="TYPE-1 RESTRICTION ENZYME ECOKI SPECIFICITY PROTEIN"/>
    <property type="match status" value="1"/>
</dbReference>
<dbReference type="GO" id="GO:0003677">
    <property type="term" value="F:DNA binding"/>
    <property type="evidence" value="ECO:0007669"/>
    <property type="project" value="UniProtKB-KW"/>
</dbReference>
<feature type="domain" description="Type I restriction modification DNA specificity" evidence="5">
    <location>
        <begin position="8"/>
        <end position="174"/>
    </location>
</feature>
<keyword evidence="2" id="KW-0680">Restriction system</keyword>
<reference evidence="6 7" key="1">
    <citation type="journal article" date="2018" name="Syst. Appl. Microbiol.">
        <title>Photobacterium carnosum sp. nov., isolated from spoiled modified atmosphere packaged poultry meat.</title>
        <authorList>
            <person name="Hilgarth M."/>
            <person name="Fuertes S."/>
            <person name="Ehrmann M."/>
            <person name="Vogel R.F."/>
        </authorList>
    </citation>
    <scope>NUCLEOTIDE SEQUENCE [LARGE SCALE GENOMIC DNA]</scope>
    <source>
        <strain evidence="6 7">TMW 2.2021</strain>
    </source>
</reference>
<evidence type="ECO:0000259" key="5">
    <source>
        <dbReference type="Pfam" id="PF01420"/>
    </source>
</evidence>
<dbReference type="Gene3D" id="3.90.220.20">
    <property type="entry name" value="DNA methylase specificity domains"/>
    <property type="match status" value="2"/>
</dbReference>
<dbReference type="EMBL" id="NPIB01000034">
    <property type="protein sequence ID" value="PLC56276.1"/>
    <property type="molecule type" value="Genomic_DNA"/>
</dbReference>
<dbReference type="GO" id="GO:0009307">
    <property type="term" value="P:DNA restriction-modification system"/>
    <property type="evidence" value="ECO:0007669"/>
    <property type="project" value="UniProtKB-KW"/>
</dbReference>
<dbReference type="PANTHER" id="PTHR30408:SF12">
    <property type="entry name" value="TYPE I RESTRICTION ENZYME MJAVIII SPECIFICITY SUBUNIT"/>
    <property type="match status" value="1"/>
</dbReference>
<evidence type="ECO:0000313" key="6">
    <source>
        <dbReference type="EMBL" id="PLC56276.1"/>
    </source>
</evidence>
<dbReference type="Proteomes" id="UP000234420">
    <property type="component" value="Unassembled WGS sequence"/>
</dbReference>
<evidence type="ECO:0000256" key="2">
    <source>
        <dbReference type="ARBA" id="ARBA00022747"/>
    </source>
</evidence>
<dbReference type="InterPro" id="IPR044946">
    <property type="entry name" value="Restrct_endonuc_typeI_TRD_sf"/>
</dbReference>
<keyword evidence="3" id="KW-0238">DNA-binding</keyword>
<evidence type="ECO:0000313" key="7">
    <source>
        <dbReference type="Proteomes" id="UP000234420"/>
    </source>
</evidence>
<keyword evidence="4" id="KW-0175">Coiled coil</keyword>
<dbReference type="CDD" id="cd17515">
    <property type="entry name" value="RMtype1_S_MjaORF132P_Sau1132ORF3780P-TRD1-CR1_like"/>
    <property type="match status" value="1"/>
</dbReference>
<name>A0A2N4UMP1_9GAMM</name>
<dbReference type="Pfam" id="PF01420">
    <property type="entry name" value="Methylase_S"/>
    <property type="match status" value="2"/>
</dbReference>
<dbReference type="InterPro" id="IPR052021">
    <property type="entry name" value="Type-I_RS_S_subunit"/>
</dbReference>
<organism evidence="6 7">
    <name type="scientific">Photobacterium carnosum</name>
    <dbReference type="NCBI Taxonomy" id="2023717"/>
    <lineage>
        <taxon>Bacteria</taxon>
        <taxon>Pseudomonadati</taxon>
        <taxon>Pseudomonadota</taxon>
        <taxon>Gammaproteobacteria</taxon>
        <taxon>Vibrionales</taxon>
        <taxon>Vibrionaceae</taxon>
        <taxon>Photobacterium</taxon>
    </lineage>
</organism>